<protein>
    <submittedName>
        <fullName evidence="1">Cas system-associated protein</fullName>
    </submittedName>
</protein>
<organism evidence="1">
    <name type="scientific">Siphoviridae sp. ctmP19</name>
    <dbReference type="NCBI Taxonomy" id="2825651"/>
    <lineage>
        <taxon>Viruses</taxon>
        <taxon>Duplodnaviria</taxon>
        <taxon>Heunggongvirae</taxon>
        <taxon>Uroviricota</taxon>
        <taxon>Caudoviricetes</taxon>
    </lineage>
</organism>
<evidence type="ECO:0000313" key="1">
    <source>
        <dbReference type="EMBL" id="DAE06468.1"/>
    </source>
</evidence>
<sequence length="90" mass="10359">MESFLISFHLNNQEDYAKVSEQIRSYPKWARIVDNVWIVLSDNKLTEIRESISSLIDSNGGSVLVVKVTHAAWATYAVEKEVTDWMKENI</sequence>
<dbReference type="EMBL" id="BK015438">
    <property type="protein sequence ID" value="DAE06468.1"/>
    <property type="molecule type" value="Genomic_DNA"/>
</dbReference>
<reference evidence="1" key="1">
    <citation type="journal article" date="2021" name="Proc. Natl. Acad. Sci. U.S.A.">
        <title>A Catalog of Tens of Thousands of Viruses from Human Metagenomes Reveals Hidden Associations with Chronic Diseases.</title>
        <authorList>
            <person name="Tisza M.J."/>
            <person name="Buck C.B."/>
        </authorList>
    </citation>
    <scope>NUCLEOTIDE SEQUENCE</scope>
    <source>
        <strain evidence="1">CtmP19</strain>
    </source>
</reference>
<proteinExistence type="predicted"/>
<accession>A0A8S5PJW8</accession>
<name>A0A8S5PJW8_9CAUD</name>